<dbReference type="EMBL" id="MU855662">
    <property type="protein sequence ID" value="KAK3900525.1"/>
    <property type="molecule type" value="Genomic_DNA"/>
</dbReference>
<evidence type="ECO:0008006" key="10">
    <source>
        <dbReference type="Google" id="ProtNLM"/>
    </source>
</evidence>
<evidence type="ECO:0000256" key="1">
    <source>
        <dbReference type="ARBA" id="ARBA00004370"/>
    </source>
</evidence>
<feature type="transmembrane region" description="Helical" evidence="7">
    <location>
        <begin position="6"/>
        <end position="22"/>
    </location>
</feature>
<keyword evidence="3 7" id="KW-0812">Transmembrane</keyword>
<feature type="region of interest" description="Disordered" evidence="6">
    <location>
        <begin position="87"/>
        <end position="174"/>
    </location>
</feature>
<gene>
    <name evidence="8" type="ORF">C8A05DRAFT_17179</name>
</gene>
<evidence type="ECO:0000313" key="8">
    <source>
        <dbReference type="EMBL" id="KAK3900525.1"/>
    </source>
</evidence>
<dbReference type="Proteomes" id="UP001303889">
    <property type="component" value="Unassembled WGS sequence"/>
</dbReference>
<feature type="compositionally biased region" description="Low complexity" evidence="6">
    <location>
        <begin position="118"/>
        <end position="152"/>
    </location>
</feature>
<name>A0AAN6MGZ7_9PEZI</name>
<comment type="caution">
    <text evidence="8">The sequence shown here is derived from an EMBL/GenBank/DDBJ whole genome shotgun (WGS) entry which is preliminary data.</text>
</comment>
<evidence type="ECO:0000256" key="4">
    <source>
        <dbReference type="ARBA" id="ARBA00022989"/>
    </source>
</evidence>
<evidence type="ECO:0000256" key="5">
    <source>
        <dbReference type="ARBA" id="ARBA00023136"/>
    </source>
</evidence>
<dbReference type="InterPro" id="IPR000612">
    <property type="entry name" value="PMP3"/>
</dbReference>
<feature type="transmembrane region" description="Helical" evidence="7">
    <location>
        <begin position="34"/>
        <end position="53"/>
    </location>
</feature>
<dbReference type="Pfam" id="PF01679">
    <property type="entry name" value="Pmp3"/>
    <property type="match status" value="1"/>
</dbReference>
<dbReference type="PANTHER" id="PTHR21659:SF57">
    <property type="entry name" value="PLASMA MEMBRANE PROTEOLIPID 31"/>
    <property type="match status" value="1"/>
</dbReference>
<comment type="similarity">
    <text evidence="2">Belongs to the UPF0057 (PMP3) family.</text>
</comment>
<keyword evidence="5 7" id="KW-0472">Membrane</keyword>
<accession>A0AAN6MGZ7</accession>
<evidence type="ECO:0000256" key="3">
    <source>
        <dbReference type="ARBA" id="ARBA00022692"/>
    </source>
</evidence>
<keyword evidence="9" id="KW-1185">Reference proteome</keyword>
<organism evidence="8 9">
    <name type="scientific">Staphylotrichum tortipilum</name>
    <dbReference type="NCBI Taxonomy" id="2831512"/>
    <lineage>
        <taxon>Eukaryota</taxon>
        <taxon>Fungi</taxon>
        <taxon>Dikarya</taxon>
        <taxon>Ascomycota</taxon>
        <taxon>Pezizomycotina</taxon>
        <taxon>Sordariomycetes</taxon>
        <taxon>Sordariomycetidae</taxon>
        <taxon>Sordariales</taxon>
        <taxon>Chaetomiaceae</taxon>
        <taxon>Staphylotrichum</taxon>
    </lineage>
</organism>
<evidence type="ECO:0000256" key="6">
    <source>
        <dbReference type="SAM" id="MobiDB-lite"/>
    </source>
</evidence>
<proteinExistence type="inferred from homology"/>
<reference evidence="8" key="1">
    <citation type="journal article" date="2023" name="Mol. Phylogenet. Evol.">
        <title>Genome-scale phylogeny and comparative genomics of the fungal order Sordariales.</title>
        <authorList>
            <person name="Hensen N."/>
            <person name="Bonometti L."/>
            <person name="Westerberg I."/>
            <person name="Brannstrom I.O."/>
            <person name="Guillou S."/>
            <person name="Cros-Aarteil S."/>
            <person name="Calhoun S."/>
            <person name="Haridas S."/>
            <person name="Kuo A."/>
            <person name="Mondo S."/>
            <person name="Pangilinan J."/>
            <person name="Riley R."/>
            <person name="LaButti K."/>
            <person name="Andreopoulos B."/>
            <person name="Lipzen A."/>
            <person name="Chen C."/>
            <person name="Yan M."/>
            <person name="Daum C."/>
            <person name="Ng V."/>
            <person name="Clum A."/>
            <person name="Steindorff A."/>
            <person name="Ohm R.A."/>
            <person name="Martin F."/>
            <person name="Silar P."/>
            <person name="Natvig D.O."/>
            <person name="Lalanne C."/>
            <person name="Gautier V."/>
            <person name="Ament-Velasquez S.L."/>
            <person name="Kruys A."/>
            <person name="Hutchinson M.I."/>
            <person name="Powell A.J."/>
            <person name="Barry K."/>
            <person name="Miller A.N."/>
            <person name="Grigoriev I.V."/>
            <person name="Debuchy R."/>
            <person name="Gladieux P."/>
            <person name="Hiltunen Thoren M."/>
            <person name="Johannesson H."/>
        </authorList>
    </citation>
    <scope>NUCLEOTIDE SEQUENCE</scope>
    <source>
        <strain evidence="8">CBS 103.79</strain>
    </source>
</reference>
<protein>
    <recommendedName>
        <fullName evidence="10">Stress response RCI peptide</fullName>
    </recommendedName>
</protein>
<keyword evidence="4 7" id="KW-1133">Transmembrane helix</keyword>
<dbReference type="GO" id="GO:0016020">
    <property type="term" value="C:membrane"/>
    <property type="evidence" value="ECO:0007669"/>
    <property type="project" value="UniProtKB-SubCell"/>
</dbReference>
<sequence length="174" mass="18886">MCSTDIFLGLLAVLFPPLPVWVKRGLCSADSILNILLLILGYIPGLLHAWYIIAKYPEPPYDYDYQQIPPDAEHGRIYVFVHNGGHGQHPQGYQQHQGAQPRPQGHMNYGTAAEYAAPPQQQRQHQQPHSPQEQGTTASSAAGPAPVVAGPSDGSAPPSYAQVVAGDHKVQTHD</sequence>
<dbReference type="PANTHER" id="PTHR21659">
    <property type="entry name" value="HYDROPHOBIC PROTEIN RCI2 LOW TEMPERATURE AND SALT RESPONSIVE PROTEIN LTI6 -RELATED"/>
    <property type="match status" value="1"/>
</dbReference>
<feature type="compositionally biased region" description="Low complexity" evidence="6">
    <location>
        <begin position="88"/>
        <end position="100"/>
    </location>
</feature>
<reference evidence="8" key="2">
    <citation type="submission" date="2023-05" db="EMBL/GenBank/DDBJ databases">
        <authorList>
            <consortium name="Lawrence Berkeley National Laboratory"/>
            <person name="Steindorff A."/>
            <person name="Hensen N."/>
            <person name="Bonometti L."/>
            <person name="Westerberg I."/>
            <person name="Brannstrom I.O."/>
            <person name="Guillou S."/>
            <person name="Cros-Aarteil S."/>
            <person name="Calhoun S."/>
            <person name="Haridas S."/>
            <person name="Kuo A."/>
            <person name="Mondo S."/>
            <person name="Pangilinan J."/>
            <person name="Riley R."/>
            <person name="Labutti K."/>
            <person name="Andreopoulos B."/>
            <person name="Lipzen A."/>
            <person name="Chen C."/>
            <person name="Yanf M."/>
            <person name="Daum C."/>
            <person name="Ng V."/>
            <person name="Clum A."/>
            <person name="Ohm R."/>
            <person name="Martin F."/>
            <person name="Silar P."/>
            <person name="Natvig D."/>
            <person name="Lalanne C."/>
            <person name="Gautier V."/>
            <person name="Ament-Velasquez S.L."/>
            <person name="Kruys A."/>
            <person name="Hutchinson M.I."/>
            <person name="Powell A.J."/>
            <person name="Barry K."/>
            <person name="Miller A.N."/>
            <person name="Grigoriev I.V."/>
            <person name="Debuchy R."/>
            <person name="Gladieux P."/>
            <person name="Thoren M.H."/>
            <person name="Johannesson H."/>
        </authorList>
    </citation>
    <scope>NUCLEOTIDE SEQUENCE</scope>
    <source>
        <strain evidence="8">CBS 103.79</strain>
    </source>
</reference>
<evidence type="ECO:0000256" key="2">
    <source>
        <dbReference type="ARBA" id="ARBA00009530"/>
    </source>
</evidence>
<evidence type="ECO:0000313" key="9">
    <source>
        <dbReference type="Proteomes" id="UP001303889"/>
    </source>
</evidence>
<dbReference type="AlphaFoldDB" id="A0AAN6MGZ7"/>
<comment type="subcellular location">
    <subcellularLocation>
        <location evidence="1">Membrane</location>
    </subcellularLocation>
</comment>
<evidence type="ECO:0000256" key="7">
    <source>
        <dbReference type="SAM" id="Phobius"/>
    </source>
</evidence>